<name>C3Y2E2_BRAFL</name>
<accession>C3Y2E2</accession>
<dbReference type="AlphaFoldDB" id="C3Y2E2"/>
<sequence>MRRSAQQPDPGINGSKPPRVSRAARRATCRGVRPGFPAPPAMYHELATALLALLLYYNTWDADFAYDDRGRKFKKLGKFLRRVIAKAASRKRWYVTLVRGGEGWDAPKSFVNNKDKIN</sequence>
<protein>
    <submittedName>
        <fullName evidence="2">Uncharacterized protein</fullName>
    </submittedName>
</protein>
<evidence type="ECO:0000313" key="2">
    <source>
        <dbReference type="EMBL" id="EEN65497.1"/>
    </source>
</evidence>
<reference evidence="2" key="1">
    <citation type="journal article" date="2008" name="Nature">
        <title>The amphioxus genome and the evolution of the chordate karyotype.</title>
        <authorList>
            <consortium name="US DOE Joint Genome Institute (JGI-PGF)"/>
            <person name="Putnam N.H."/>
            <person name="Butts T."/>
            <person name="Ferrier D.E.K."/>
            <person name="Furlong R.F."/>
            <person name="Hellsten U."/>
            <person name="Kawashima T."/>
            <person name="Robinson-Rechavi M."/>
            <person name="Shoguchi E."/>
            <person name="Terry A."/>
            <person name="Yu J.-K."/>
            <person name="Benito-Gutierrez E.L."/>
            <person name="Dubchak I."/>
            <person name="Garcia-Fernandez J."/>
            <person name="Gibson-Brown J.J."/>
            <person name="Grigoriev I.V."/>
            <person name="Horton A.C."/>
            <person name="de Jong P.J."/>
            <person name="Jurka J."/>
            <person name="Kapitonov V.V."/>
            <person name="Kohara Y."/>
            <person name="Kuroki Y."/>
            <person name="Lindquist E."/>
            <person name="Lucas S."/>
            <person name="Osoegawa K."/>
            <person name="Pennacchio L.A."/>
            <person name="Salamov A.A."/>
            <person name="Satou Y."/>
            <person name="Sauka-Spengler T."/>
            <person name="Schmutz J."/>
            <person name="Shin-I T."/>
            <person name="Toyoda A."/>
            <person name="Bronner-Fraser M."/>
            <person name="Fujiyama A."/>
            <person name="Holland L.Z."/>
            <person name="Holland P.W.H."/>
            <person name="Satoh N."/>
            <person name="Rokhsar D.S."/>
        </authorList>
    </citation>
    <scope>NUCLEOTIDE SEQUENCE [LARGE SCALE GENOMIC DNA]</scope>
    <source>
        <strain evidence="2">S238N-H82</strain>
        <tissue evidence="2">Testes</tissue>
    </source>
</reference>
<dbReference type="EMBL" id="GG666481">
    <property type="protein sequence ID" value="EEN65497.1"/>
    <property type="molecule type" value="Genomic_DNA"/>
</dbReference>
<proteinExistence type="predicted"/>
<feature type="region of interest" description="Disordered" evidence="1">
    <location>
        <begin position="1"/>
        <end position="26"/>
    </location>
</feature>
<evidence type="ECO:0000256" key="1">
    <source>
        <dbReference type="SAM" id="MobiDB-lite"/>
    </source>
</evidence>
<dbReference type="InParanoid" id="C3Y2E2"/>
<gene>
    <name evidence="2" type="ORF">BRAFLDRAFT_95581</name>
</gene>
<organism>
    <name type="scientific">Branchiostoma floridae</name>
    <name type="common">Florida lancelet</name>
    <name type="synonym">Amphioxus</name>
    <dbReference type="NCBI Taxonomy" id="7739"/>
    <lineage>
        <taxon>Eukaryota</taxon>
        <taxon>Metazoa</taxon>
        <taxon>Chordata</taxon>
        <taxon>Cephalochordata</taxon>
        <taxon>Leptocardii</taxon>
        <taxon>Amphioxiformes</taxon>
        <taxon>Branchiostomatidae</taxon>
        <taxon>Branchiostoma</taxon>
    </lineage>
</organism>